<dbReference type="InterPro" id="IPR013766">
    <property type="entry name" value="Thioredoxin_domain"/>
</dbReference>
<dbReference type="AlphaFoldDB" id="A0A2V3U7C3"/>
<dbReference type="GO" id="GO:0015036">
    <property type="term" value="F:disulfide oxidoreductase activity"/>
    <property type="evidence" value="ECO:0007669"/>
    <property type="project" value="InterPro"/>
</dbReference>
<dbReference type="NCBIfam" id="TIGR00385">
    <property type="entry name" value="dsbE"/>
    <property type="match status" value="1"/>
</dbReference>
<protein>
    <submittedName>
        <fullName evidence="8">Cytochrome c biogenesis protein CcmG/thiol:disulfide interchange protein DsbE</fullName>
    </submittedName>
</protein>
<dbReference type="GO" id="GO:0017004">
    <property type="term" value="P:cytochrome complex assembly"/>
    <property type="evidence" value="ECO:0007669"/>
    <property type="project" value="UniProtKB-KW"/>
</dbReference>
<dbReference type="InterPro" id="IPR004799">
    <property type="entry name" value="Periplasmic_diS_OxRdtase_DsbE"/>
</dbReference>
<feature type="domain" description="Thioredoxin" evidence="7">
    <location>
        <begin position="56"/>
        <end position="204"/>
    </location>
</feature>
<dbReference type="PANTHER" id="PTHR42852:SF6">
    <property type="entry name" value="THIOL:DISULFIDE INTERCHANGE PROTEIN DSBE"/>
    <property type="match status" value="1"/>
</dbReference>
<dbReference type="Pfam" id="PF08534">
    <property type="entry name" value="Redoxin"/>
    <property type="match status" value="1"/>
</dbReference>
<dbReference type="CDD" id="cd03010">
    <property type="entry name" value="TlpA_like_DsbE"/>
    <property type="match status" value="1"/>
</dbReference>
<dbReference type="SUPFAM" id="SSF52833">
    <property type="entry name" value="Thioredoxin-like"/>
    <property type="match status" value="1"/>
</dbReference>
<dbReference type="InterPro" id="IPR036249">
    <property type="entry name" value="Thioredoxin-like_sf"/>
</dbReference>
<evidence type="ECO:0000313" key="9">
    <source>
        <dbReference type="Proteomes" id="UP000248021"/>
    </source>
</evidence>
<evidence type="ECO:0000256" key="6">
    <source>
        <dbReference type="SAM" id="Phobius"/>
    </source>
</evidence>
<comment type="subcellular location">
    <subcellularLocation>
        <location evidence="1">Cell envelope</location>
    </subcellularLocation>
</comment>
<feature type="transmembrane region" description="Helical" evidence="6">
    <location>
        <begin position="25"/>
        <end position="47"/>
    </location>
</feature>
<comment type="caution">
    <text evidence="8">The sequence shown here is derived from an EMBL/GenBank/DDBJ whole genome shotgun (WGS) entry which is preliminary data.</text>
</comment>
<keyword evidence="6" id="KW-0472">Membrane</keyword>
<keyword evidence="3" id="KW-0201">Cytochrome c-type biogenesis</keyword>
<dbReference type="InterPro" id="IPR017937">
    <property type="entry name" value="Thioredoxin_CS"/>
</dbReference>
<organism evidence="8 9">
    <name type="scientific">Chelatococcus asaccharovorans</name>
    <dbReference type="NCBI Taxonomy" id="28210"/>
    <lineage>
        <taxon>Bacteria</taxon>
        <taxon>Pseudomonadati</taxon>
        <taxon>Pseudomonadota</taxon>
        <taxon>Alphaproteobacteria</taxon>
        <taxon>Hyphomicrobiales</taxon>
        <taxon>Chelatococcaceae</taxon>
        <taxon>Chelatococcus</taxon>
    </lineage>
</organism>
<evidence type="ECO:0000256" key="2">
    <source>
        <dbReference type="ARBA" id="ARBA00007758"/>
    </source>
</evidence>
<evidence type="ECO:0000256" key="4">
    <source>
        <dbReference type="ARBA" id="ARBA00023157"/>
    </source>
</evidence>
<dbReference type="InterPro" id="IPR013740">
    <property type="entry name" value="Redoxin"/>
</dbReference>
<proteinExistence type="inferred from homology"/>
<evidence type="ECO:0000313" key="8">
    <source>
        <dbReference type="EMBL" id="PXW58769.1"/>
    </source>
</evidence>
<comment type="similarity">
    <text evidence="2">Belongs to the thioredoxin family. DsbE subfamily.</text>
</comment>
<name>A0A2V3U7C3_9HYPH</name>
<accession>A0A2V3U7C3</accession>
<dbReference type="PANTHER" id="PTHR42852">
    <property type="entry name" value="THIOL:DISULFIDE INTERCHANGE PROTEIN DSBE"/>
    <property type="match status" value="1"/>
</dbReference>
<evidence type="ECO:0000256" key="5">
    <source>
        <dbReference type="ARBA" id="ARBA00023284"/>
    </source>
</evidence>
<reference evidence="8 9" key="1">
    <citation type="submission" date="2018-05" db="EMBL/GenBank/DDBJ databases">
        <title>Genomic Encyclopedia of Type Strains, Phase IV (KMG-IV): sequencing the most valuable type-strain genomes for metagenomic binning, comparative biology and taxonomic classification.</title>
        <authorList>
            <person name="Goeker M."/>
        </authorList>
    </citation>
    <scope>NUCLEOTIDE SEQUENCE [LARGE SCALE GENOMIC DNA]</scope>
    <source>
        <strain evidence="8 9">DSM 6462</strain>
    </source>
</reference>
<evidence type="ECO:0000259" key="7">
    <source>
        <dbReference type="PROSITE" id="PS51352"/>
    </source>
</evidence>
<keyword evidence="4" id="KW-1015">Disulfide bond</keyword>
<keyword evidence="9" id="KW-1185">Reference proteome</keyword>
<keyword evidence="6" id="KW-1133">Transmembrane helix</keyword>
<dbReference type="PROSITE" id="PS51352">
    <property type="entry name" value="THIOREDOXIN_2"/>
    <property type="match status" value="1"/>
</dbReference>
<dbReference type="Proteomes" id="UP000248021">
    <property type="component" value="Unassembled WGS sequence"/>
</dbReference>
<dbReference type="GO" id="GO:0030288">
    <property type="term" value="C:outer membrane-bounded periplasmic space"/>
    <property type="evidence" value="ECO:0007669"/>
    <property type="project" value="InterPro"/>
</dbReference>
<keyword evidence="5" id="KW-0676">Redox-active center</keyword>
<sequence length="209" mass="22284">MVLRDPTTTDGAIAADAASLRRRRILLAVPLVLFLALAALFVVRLFAGDPAQIPSALIGRPVPQFSLPPLEGLLRDGQPVPGLTHESVLPPGPNAVTVVNIWASWCVPCRQEHPLLASLAQDPRVKLVGINYKDNPENARRFLGALGNPFAAVGVDAAGRASIDWGVYGVPETFIVSRDGRIRHKHIGPLTPEALQTSIKAAIDKAAQP</sequence>
<evidence type="ECO:0000256" key="1">
    <source>
        <dbReference type="ARBA" id="ARBA00004196"/>
    </source>
</evidence>
<evidence type="ECO:0000256" key="3">
    <source>
        <dbReference type="ARBA" id="ARBA00022748"/>
    </source>
</evidence>
<gene>
    <name evidence="8" type="ORF">C7450_105117</name>
</gene>
<dbReference type="EMBL" id="QJJK01000005">
    <property type="protein sequence ID" value="PXW58769.1"/>
    <property type="molecule type" value="Genomic_DNA"/>
</dbReference>
<dbReference type="Gene3D" id="3.40.30.10">
    <property type="entry name" value="Glutaredoxin"/>
    <property type="match status" value="1"/>
</dbReference>
<dbReference type="PROSITE" id="PS00194">
    <property type="entry name" value="THIOREDOXIN_1"/>
    <property type="match status" value="1"/>
</dbReference>
<dbReference type="InterPro" id="IPR050553">
    <property type="entry name" value="Thioredoxin_ResA/DsbE_sf"/>
</dbReference>
<keyword evidence="6" id="KW-0812">Transmembrane</keyword>